<keyword evidence="2" id="KW-1185">Reference proteome</keyword>
<protein>
    <submittedName>
        <fullName evidence="1">Uncharacterized protein</fullName>
    </submittedName>
</protein>
<reference evidence="1 2" key="1">
    <citation type="journal article" date="2019" name="Int. J. Syst. Evol. Microbiol.">
        <title>The Global Catalogue of Microorganisms (GCM) 10K type strain sequencing project: providing services to taxonomists for standard genome sequencing and annotation.</title>
        <authorList>
            <consortium name="The Broad Institute Genomics Platform"/>
            <consortium name="The Broad Institute Genome Sequencing Center for Infectious Disease"/>
            <person name="Wu L."/>
            <person name="Ma J."/>
        </authorList>
    </citation>
    <scope>NUCLEOTIDE SEQUENCE [LARGE SCALE GENOMIC DNA]</scope>
    <source>
        <strain evidence="1 2">JCM 14046</strain>
    </source>
</reference>
<evidence type="ECO:0000313" key="1">
    <source>
        <dbReference type="EMBL" id="GAA1918585.1"/>
    </source>
</evidence>
<dbReference type="Proteomes" id="UP001501612">
    <property type="component" value="Unassembled WGS sequence"/>
</dbReference>
<sequence length="179" mass="19829">MGRAIAARSAYRLFHNHHTIEPLLEVFGHGTRAFEVLNEEFRLRVVTEAAADGLSLIFTFAWWVDSDTDAEVVARLVAPYTDAGLPVRVVELYADLPTRLARNVGTDRIAAKPSKADLAWSDAHVRELDAAHRMNTDPARPSVADDLLASLPHLRVRTEGRAAEDVATEVLHWVGVWST</sequence>
<organism evidence="1 2">
    <name type="scientific">Nocardioides lentus</name>
    <dbReference type="NCBI Taxonomy" id="338077"/>
    <lineage>
        <taxon>Bacteria</taxon>
        <taxon>Bacillati</taxon>
        <taxon>Actinomycetota</taxon>
        <taxon>Actinomycetes</taxon>
        <taxon>Propionibacteriales</taxon>
        <taxon>Nocardioidaceae</taxon>
        <taxon>Nocardioides</taxon>
    </lineage>
</organism>
<accession>A0ABN2PEY7</accession>
<comment type="caution">
    <text evidence="1">The sequence shown here is derived from an EMBL/GenBank/DDBJ whole genome shotgun (WGS) entry which is preliminary data.</text>
</comment>
<name>A0ABN2PEY7_9ACTN</name>
<dbReference type="EMBL" id="BAAAMY010000004">
    <property type="protein sequence ID" value="GAA1918585.1"/>
    <property type="molecule type" value="Genomic_DNA"/>
</dbReference>
<gene>
    <name evidence="1" type="ORF">GCM10009737_20060</name>
</gene>
<proteinExistence type="predicted"/>
<evidence type="ECO:0000313" key="2">
    <source>
        <dbReference type="Proteomes" id="UP001501612"/>
    </source>
</evidence>